<dbReference type="EMBL" id="JPKY01000119">
    <property type="protein sequence ID" value="KFH41662.1"/>
    <property type="molecule type" value="Genomic_DNA"/>
</dbReference>
<evidence type="ECO:0000313" key="8">
    <source>
        <dbReference type="EMBL" id="KFH41662.1"/>
    </source>
</evidence>
<protein>
    <submittedName>
        <fullName evidence="8">Putative transcriptional regulatory protein-like protein</fullName>
    </submittedName>
</protein>
<gene>
    <name evidence="8" type="ORF">ACRE_076150</name>
</gene>
<proteinExistence type="predicted"/>
<dbReference type="SMART" id="SM00906">
    <property type="entry name" value="Fungal_trans"/>
    <property type="match status" value="1"/>
</dbReference>
<feature type="region of interest" description="Disordered" evidence="6">
    <location>
        <begin position="183"/>
        <end position="220"/>
    </location>
</feature>
<reference evidence="9" key="1">
    <citation type="journal article" date="2014" name="Genome Announc.">
        <title>Genome sequence and annotation of Acremonium chrysogenum, producer of the beta-lactam antibiotic cephalosporin C.</title>
        <authorList>
            <person name="Terfehr D."/>
            <person name="Dahlmann T.A."/>
            <person name="Specht T."/>
            <person name="Zadra I."/>
            <person name="Kuernsteiner H."/>
            <person name="Kueck U."/>
        </authorList>
    </citation>
    <scope>NUCLEOTIDE SEQUENCE [LARGE SCALE GENOMIC DNA]</scope>
    <source>
        <strain evidence="9">ATCC 11550 / CBS 779.69 / DSM 880 / IAM 14645 / JCM 23072 / IMI 49137</strain>
    </source>
</reference>
<keyword evidence="9" id="KW-1185">Reference proteome</keyword>
<evidence type="ECO:0000256" key="5">
    <source>
        <dbReference type="ARBA" id="ARBA00023242"/>
    </source>
</evidence>
<keyword evidence="3" id="KW-0805">Transcription regulation</keyword>
<keyword evidence="4" id="KW-0804">Transcription</keyword>
<dbReference type="OrthoDB" id="2017365at2759"/>
<dbReference type="InterPro" id="IPR001138">
    <property type="entry name" value="Zn2Cys6_DnaBD"/>
</dbReference>
<evidence type="ECO:0000256" key="4">
    <source>
        <dbReference type="ARBA" id="ARBA00023163"/>
    </source>
</evidence>
<comment type="subcellular location">
    <subcellularLocation>
        <location evidence="1">Nucleus</location>
    </subcellularLocation>
</comment>
<dbReference type="InterPro" id="IPR036864">
    <property type="entry name" value="Zn2-C6_fun-type_DNA-bd_sf"/>
</dbReference>
<feature type="region of interest" description="Disordered" evidence="6">
    <location>
        <begin position="1"/>
        <end position="88"/>
    </location>
</feature>
<dbReference type="SMART" id="SM00066">
    <property type="entry name" value="GAL4"/>
    <property type="match status" value="2"/>
</dbReference>
<evidence type="ECO:0000256" key="2">
    <source>
        <dbReference type="ARBA" id="ARBA00022723"/>
    </source>
</evidence>
<dbReference type="PANTHER" id="PTHR47338:SF7">
    <property type="entry name" value="ZN(II)2CYS6 TRANSCRIPTION FACTOR (EUROFUNG)"/>
    <property type="match status" value="1"/>
</dbReference>
<dbReference type="Pfam" id="PF04082">
    <property type="entry name" value="Fungal_trans"/>
    <property type="match status" value="1"/>
</dbReference>
<dbReference type="PROSITE" id="PS00463">
    <property type="entry name" value="ZN2_CY6_FUNGAL_1"/>
    <property type="match status" value="2"/>
</dbReference>
<dbReference type="InterPro" id="IPR050815">
    <property type="entry name" value="TF_fung"/>
</dbReference>
<dbReference type="GO" id="GO:0008270">
    <property type="term" value="F:zinc ion binding"/>
    <property type="evidence" value="ECO:0007669"/>
    <property type="project" value="InterPro"/>
</dbReference>
<feature type="region of interest" description="Disordered" evidence="6">
    <location>
        <begin position="796"/>
        <end position="835"/>
    </location>
</feature>
<dbReference type="PANTHER" id="PTHR47338">
    <property type="entry name" value="ZN(II)2CYS6 TRANSCRIPTION FACTOR (EUROFUNG)-RELATED"/>
    <property type="match status" value="1"/>
</dbReference>
<feature type="domain" description="Zn(2)-C6 fungal-type" evidence="7">
    <location>
        <begin position="144"/>
        <end position="174"/>
    </location>
</feature>
<feature type="region of interest" description="Disordered" evidence="6">
    <location>
        <begin position="671"/>
        <end position="728"/>
    </location>
</feature>
<dbReference type="Gene3D" id="4.10.240.10">
    <property type="entry name" value="Zn(2)-C6 fungal-type DNA-binding domain"/>
    <property type="match status" value="2"/>
</dbReference>
<dbReference type="HOGENOM" id="CLU_011581_2_0_1"/>
<dbReference type="CDD" id="cd00067">
    <property type="entry name" value="GAL4"/>
    <property type="match status" value="2"/>
</dbReference>
<evidence type="ECO:0000256" key="6">
    <source>
        <dbReference type="SAM" id="MobiDB-lite"/>
    </source>
</evidence>
<dbReference type="SUPFAM" id="SSF57701">
    <property type="entry name" value="Zn2/Cys6 DNA-binding domain"/>
    <property type="match status" value="2"/>
</dbReference>
<evidence type="ECO:0000256" key="3">
    <source>
        <dbReference type="ARBA" id="ARBA00023015"/>
    </source>
</evidence>
<name>A0A086SX30_HAPC1</name>
<dbReference type="GO" id="GO:0005634">
    <property type="term" value="C:nucleus"/>
    <property type="evidence" value="ECO:0007669"/>
    <property type="project" value="UniProtKB-SubCell"/>
</dbReference>
<dbReference type="AlphaFoldDB" id="A0A086SX30"/>
<keyword evidence="5" id="KW-0539">Nucleus</keyword>
<feature type="compositionally biased region" description="Gly residues" evidence="6">
    <location>
        <begin position="40"/>
        <end position="60"/>
    </location>
</feature>
<dbReference type="GO" id="GO:0006351">
    <property type="term" value="P:DNA-templated transcription"/>
    <property type="evidence" value="ECO:0007669"/>
    <property type="project" value="InterPro"/>
</dbReference>
<dbReference type="PRINTS" id="PR00755">
    <property type="entry name" value="AFLATOXINBRP"/>
</dbReference>
<dbReference type="GO" id="GO:0003677">
    <property type="term" value="F:DNA binding"/>
    <property type="evidence" value="ECO:0007669"/>
    <property type="project" value="InterPro"/>
</dbReference>
<feature type="compositionally biased region" description="Low complexity" evidence="6">
    <location>
        <begin position="687"/>
        <end position="711"/>
    </location>
</feature>
<organism evidence="8 9">
    <name type="scientific">Hapsidospora chrysogenum (strain ATCC 11550 / CBS 779.69 / DSM 880 / IAM 14645 / JCM 23072 / IMI 49137)</name>
    <name type="common">Acremonium chrysogenum</name>
    <dbReference type="NCBI Taxonomy" id="857340"/>
    <lineage>
        <taxon>Eukaryota</taxon>
        <taxon>Fungi</taxon>
        <taxon>Dikarya</taxon>
        <taxon>Ascomycota</taxon>
        <taxon>Pezizomycotina</taxon>
        <taxon>Sordariomycetes</taxon>
        <taxon>Hypocreomycetidae</taxon>
        <taxon>Hypocreales</taxon>
        <taxon>Bionectriaceae</taxon>
        <taxon>Hapsidospora</taxon>
    </lineage>
</organism>
<dbReference type="CDD" id="cd12148">
    <property type="entry name" value="fungal_TF_MHR"/>
    <property type="match status" value="1"/>
</dbReference>
<dbReference type="Proteomes" id="UP000029964">
    <property type="component" value="Unassembled WGS sequence"/>
</dbReference>
<feature type="compositionally biased region" description="Low complexity" evidence="6">
    <location>
        <begin position="1"/>
        <end position="37"/>
    </location>
</feature>
<dbReference type="STRING" id="857340.A0A086SX30"/>
<feature type="domain" description="Zn(2)-C6 fungal-type" evidence="7">
    <location>
        <begin position="88"/>
        <end position="118"/>
    </location>
</feature>
<dbReference type="Pfam" id="PF00172">
    <property type="entry name" value="Zn_clus"/>
    <property type="match status" value="2"/>
</dbReference>
<keyword evidence="2" id="KW-0479">Metal-binding</keyword>
<comment type="caution">
    <text evidence="8">The sequence shown here is derived from an EMBL/GenBank/DDBJ whole genome shotgun (WGS) entry which is preliminary data.</text>
</comment>
<sequence>MDMSSASSSAPGPSAAGSTSLPAGVNNGNANGVVSPGTGPPQGSGPGTGLGPGSVPGPGLGLSLADSAMPQQPGYASPNRPPKKSSTTCTTCRARKVRCNGVRPLCSNCQRLGFPCSYDDDATDPAAAAAAWSVALPRRRVKQACLSCHSRKARCSGHMPACDRCRSQGIECVYRPTKRARISSKGLSGGRNSPQSHDEDHRDDGHGDSDGFGDGTGPTTPNFTNDMYDPFFCSLLLFASHGPHANLRGRPSPDESFDALVGRTFEKFFRHVHHIPMYSFLHRASLMEQYHAGKVERPLLLALVGITSCLTDMGPGMRAYGGRCIDEAESLILSDYSRPSTIKVQALVFMIKHRLLSNRFPSAFMLIGIASRFAAALRLNYESPNICFLAQESRRRLMWSIYCIDSGISGGHRDFSLWRADRIFVGLPCNERNFEFDLPQETEKLIPEPNQPQSVQAEDVGSLALHIRIQYIRHKISEFTKDALVSRTVHPGDLQTRVLSLHRELEDFAAHLPASFQFSENSLRLRAYSPRICVFVMIHVWWHQCHCDLYRLGLIGLREALPRSALEKFDESFIEHCQRQCVDHAMAMASIFASMQKLNAKPVADLDLAICAYQCARMLKYAYHANSGKLNLSPESVMEQFKVCLQAIKECCVGIAAAGIRSDLEKLIGHGLGPRVTPSHMTPPPENNNNHTANTNNNNNNNNNNNGQSNNRNRDSGGFGNKMPRQPMFKDIDMSEDTAMTSTPNSATTMASDMFPSAPAAQMTIPPAMISTSAEPWDPPSAASARDAQDVMPDVQQHGDIAPGSGAAPPQREPDAEGNGGGDAPSELNNAFEGAMDGLGLDNGLDYGMGIDMNMWTPGNGEWSAGNEFMSGSSVGV</sequence>
<feature type="region of interest" description="Disordered" evidence="6">
    <location>
        <begin position="770"/>
        <end position="789"/>
    </location>
</feature>
<evidence type="ECO:0000313" key="9">
    <source>
        <dbReference type="Proteomes" id="UP000029964"/>
    </source>
</evidence>
<accession>A0A086SX30</accession>
<evidence type="ECO:0000256" key="1">
    <source>
        <dbReference type="ARBA" id="ARBA00004123"/>
    </source>
</evidence>
<dbReference type="GO" id="GO:0000981">
    <property type="term" value="F:DNA-binding transcription factor activity, RNA polymerase II-specific"/>
    <property type="evidence" value="ECO:0007669"/>
    <property type="project" value="InterPro"/>
</dbReference>
<dbReference type="PROSITE" id="PS50048">
    <property type="entry name" value="ZN2_CY6_FUNGAL_2"/>
    <property type="match status" value="2"/>
</dbReference>
<feature type="compositionally biased region" description="Basic and acidic residues" evidence="6">
    <location>
        <begin position="196"/>
        <end position="209"/>
    </location>
</feature>
<evidence type="ECO:0000259" key="7">
    <source>
        <dbReference type="PROSITE" id="PS50048"/>
    </source>
</evidence>
<dbReference type="InterPro" id="IPR007219">
    <property type="entry name" value="XnlR_reg_dom"/>
</dbReference>